<protein>
    <submittedName>
        <fullName evidence="2">Glutamate-cysteine ligase family protein</fullName>
    </submittedName>
</protein>
<comment type="catalytic activity">
    <reaction evidence="1">
        <text>L-cysteine + L-glutamate + ATP = gamma-L-glutamyl-L-cysteine + ADP + phosphate + H(+)</text>
        <dbReference type="Rhea" id="RHEA:13285"/>
        <dbReference type="ChEBI" id="CHEBI:15378"/>
        <dbReference type="ChEBI" id="CHEBI:29985"/>
        <dbReference type="ChEBI" id="CHEBI:30616"/>
        <dbReference type="ChEBI" id="CHEBI:35235"/>
        <dbReference type="ChEBI" id="CHEBI:43474"/>
        <dbReference type="ChEBI" id="CHEBI:58173"/>
        <dbReference type="ChEBI" id="CHEBI:456216"/>
        <dbReference type="EC" id="6.3.2.2"/>
    </reaction>
</comment>
<accession>A0ABY4BVT8</accession>
<dbReference type="InterPro" id="IPR014746">
    <property type="entry name" value="Gln_synth/guanido_kin_cat_dom"/>
</dbReference>
<dbReference type="GO" id="GO:0016874">
    <property type="term" value="F:ligase activity"/>
    <property type="evidence" value="ECO:0007669"/>
    <property type="project" value="UniProtKB-KW"/>
</dbReference>
<dbReference type="PANTHER" id="PTHR36510">
    <property type="entry name" value="GLUTAMATE--CYSTEINE LIGASE 2-RELATED"/>
    <property type="match status" value="1"/>
</dbReference>
<sequence length="227" mass="24062">MTDAAAPDATGFGIEEEFVLLDPETLRPAPVGPEVLARLRAAGFETATSEFLASQVEFASPVFRDGAEATAELARFRSVLAGIADGFGVVAASTGTPFDSGDDPEVFPEARYARVHDDIGAMIADHQVCGLHVHVGIADRADRVRVLNGLRAWTPMLTALAANAPFHRGADSGFASWRTVVLRRWTTHGIPARFADEADYDRRLAELAAGGAPALRALFAGPPPRSA</sequence>
<dbReference type="Gene3D" id="3.30.590.20">
    <property type="match status" value="1"/>
</dbReference>
<dbReference type="InterPro" id="IPR050141">
    <property type="entry name" value="GCL_type2/YbdK_subfam"/>
</dbReference>
<keyword evidence="2" id="KW-0436">Ligase</keyword>
<evidence type="ECO:0000313" key="3">
    <source>
        <dbReference type="Proteomes" id="UP000832097"/>
    </source>
</evidence>
<proteinExistence type="predicted"/>
<keyword evidence="3" id="KW-1185">Reference proteome</keyword>
<dbReference type="EMBL" id="CP094528">
    <property type="protein sequence ID" value="UOE43293.1"/>
    <property type="molecule type" value="Genomic_DNA"/>
</dbReference>
<dbReference type="InterPro" id="IPR006336">
    <property type="entry name" value="GCS2"/>
</dbReference>
<dbReference type="Proteomes" id="UP000832097">
    <property type="component" value="Chromosome"/>
</dbReference>
<evidence type="ECO:0000256" key="1">
    <source>
        <dbReference type="ARBA" id="ARBA00048819"/>
    </source>
</evidence>
<name>A0ABY4BVT8_9MICO</name>
<dbReference type="PANTHER" id="PTHR36510:SF1">
    <property type="entry name" value="GLUTAMATE--CYSTEINE LIGASE 2-RELATED"/>
    <property type="match status" value="1"/>
</dbReference>
<dbReference type="RefSeq" id="WP_243554254.1">
    <property type="nucleotide sequence ID" value="NZ_CP094528.1"/>
</dbReference>
<dbReference type="Pfam" id="PF04107">
    <property type="entry name" value="GCS2"/>
    <property type="match status" value="1"/>
</dbReference>
<reference evidence="2 3" key="1">
    <citation type="submission" date="2022-03" db="EMBL/GenBank/DDBJ databases">
        <title>Mucilaginibacter sp. isolated from the gut of Protaetia brevitarsis seulensis larvae.</title>
        <authorList>
            <person name="Won M."/>
            <person name="Kim S.-J."/>
            <person name="Kwon S.-W."/>
        </authorList>
    </citation>
    <scope>NUCLEOTIDE SEQUENCE [LARGE SCALE GENOMIC DNA]</scope>
    <source>
        <strain evidence="2 3">CFWR-12</strain>
    </source>
</reference>
<gene>
    <name evidence="2" type="ORF">MTO99_14020</name>
</gene>
<organism evidence="2 3">
    <name type="scientific">Agromyces larvae</name>
    <dbReference type="NCBI Taxonomy" id="2929802"/>
    <lineage>
        <taxon>Bacteria</taxon>
        <taxon>Bacillati</taxon>
        <taxon>Actinomycetota</taxon>
        <taxon>Actinomycetes</taxon>
        <taxon>Micrococcales</taxon>
        <taxon>Microbacteriaceae</taxon>
        <taxon>Agromyces</taxon>
    </lineage>
</organism>
<evidence type="ECO:0000313" key="2">
    <source>
        <dbReference type="EMBL" id="UOE43293.1"/>
    </source>
</evidence>
<dbReference type="SUPFAM" id="SSF55931">
    <property type="entry name" value="Glutamine synthetase/guanido kinase"/>
    <property type="match status" value="1"/>
</dbReference>